<dbReference type="Proteomes" id="UP001150581">
    <property type="component" value="Unassembled WGS sequence"/>
</dbReference>
<comment type="caution">
    <text evidence="1">The sequence shown here is derived from an EMBL/GenBank/DDBJ whole genome shotgun (WGS) entry which is preliminary data.</text>
</comment>
<name>A0ACC1IST2_9FUNG</name>
<reference evidence="1" key="1">
    <citation type="submission" date="2022-07" db="EMBL/GenBank/DDBJ databases">
        <title>Phylogenomic reconstructions and comparative analyses of Kickxellomycotina fungi.</title>
        <authorList>
            <person name="Reynolds N.K."/>
            <person name="Stajich J.E."/>
            <person name="Barry K."/>
            <person name="Grigoriev I.V."/>
            <person name="Crous P."/>
            <person name="Smith M.E."/>
        </authorList>
    </citation>
    <scope>NUCLEOTIDE SEQUENCE</scope>
    <source>
        <strain evidence="1">Benny 63K</strain>
    </source>
</reference>
<evidence type="ECO:0000313" key="1">
    <source>
        <dbReference type="EMBL" id="KAJ1900241.1"/>
    </source>
</evidence>
<keyword evidence="2" id="KW-1185">Reference proteome</keyword>
<protein>
    <submittedName>
        <fullName evidence="1">Uncharacterized protein</fullName>
    </submittedName>
</protein>
<dbReference type="EMBL" id="JANBPG010000093">
    <property type="protein sequence ID" value="KAJ1900241.1"/>
    <property type="molecule type" value="Genomic_DNA"/>
</dbReference>
<accession>A0ACC1IST2</accession>
<organism evidence="1 2">
    <name type="scientific">Kickxella alabastrina</name>
    <dbReference type="NCBI Taxonomy" id="61397"/>
    <lineage>
        <taxon>Eukaryota</taxon>
        <taxon>Fungi</taxon>
        <taxon>Fungi incertae sedis</taxon>
        <taxon>Zoopagomycota</taxon>
        <taxon>Kickxellomycotina</taxon>
        <taxon>Kickxellomycetes</taxon>
        <taxon>Kickxellales</taxon>
        <taxon>Kickxellaceae</taxon>
        <taxon>Kickxella</taxon>
    </lineage>
</organism>
<sequence length="1463" mass="157739">MVNPDQHGSPYSEQDVNYHSLGSLPTTTTASASVMASTPSAAAADATVPADAGAPLASTGTNSSGDSSSLSHFADEKPAAKRTAVIDVNDEIATGDSAQAPVLGPGAALPFIDGKESVEFQVGNQVVDLFDILASRQENSRGPKSRRYHLMHSNSLLRHMRDATNNILRSSPSTSTISSGQSDQTRQDISPEQPRDSPTVAAAAENPPTQHGGSGSADVNLTEVLDSMQYVVNYRLKGRQQPHLDADLMRRLCDALLLAMTIMDGSFMNKRLTEDARSAYFLFGQFIEEINEFQQCVGEKPVADLRRSLKLHNRITDGGPEEEKLAAVTIMRLVLACLPPGNDWRDLVDEHEQRAIAPIVEKYSRIIEDDTASYHMPVTGGVVFPPPSLYFDRTVEKLTAMFKTDVVNGLTTEQVEERRAFYGRNELPRPIHRAWWKIVWAQLTDVMILILCAAIIATAVNKEWKSSVVLAVVVVLNTIVGAWQEIKAGKALSALENLGTTSAQVIRNGVLEPINAAELVPGDLVELGEGESVPADLRLVFCAQLEIVESVLTGESVGVTKDPKAIKVRTRQLPLGDCKGNAFMSTLVSHGRGRGIVIRTGSKTEIGKISVAINRSSLTVRKTPIQKKLHRLGIWLVVLAILLCAIIVICGVSWGRKFVPIFITGISLAVSVIPEGLVAVTTVTMALGVRRMASRNALVRTLPAVETLGGVTVICSDKTGTLTFGLMGASEMVDSNGMLFEFSKSTSRDPNEGEVSCRGHINGIESNSHPTVQDIEKHSTVAADMSLVVCSMCNNAELFFDTEAGQWSSLGDATEVAMTIAAQKAGLRKAAITTTGKGNNSTESSNEENLEGSGNALSLAEAPLKLLVENAFDSDRKRMSVVYEASVATSTAAGSNKKHSAKRCVVTLVKGAPEEILSVCSRQFTSASGFLRHGTTADGKPANQTPQVIAAGIISCLDRDAIALTSDMTCAAGEACEKMASRGLRVLGLAAKVTYLDMDAPITDESLDLAWAESDLVFAGLIGLIDPPRTGIFDSVRSCHDAGIKVIMITGDHIGTATAIAESIGIIRQDKPDTQRAISGAELDLLSEEAMSLLDPFPCVFARVSPENKIRIVRALQQIGHVVAMTGDGVNDAAAVKGADVGVAMGLSGTDITKQAADIVLTDDNFTTIVLAIEEGRRIFDNILKFILYLLSCNSAEIFLFLIAAVLNLDFPFTTIMILWANIIADIPPALSLGLDPPELNIMKRPPRNPKTGVLTKSTTLVMFMQAMFMSVITFTVFIIAALTPFGITVLTNKAGTSPDTYVPSIFHNGNPELNANENHNPHIAGARSIAFGVLTVLQLNQAFLSRSVDISIFKTGLFENRWMVGCVLFSFACYLLGTYVPGLNTWLELVPIGWQAWLIILGAVILQVVFSELMKLGLRSYYRKNALKEENKLNEHYEQQQLLLQHPQQHPEKDMDMVAKKA</sequence>
<gene>
    <name evidence="1" type="ORF">LPJ66_001600</name>
</gene>
<evidence type="ECO:0000313" key="2">
    <source>
        <dbReference type="Proteomes" id="UP001150581"/>
    </source>
</evidence>
<proteinExistence type="predicted"/>